<dbReference type="EMBL" id="BK032560">
    <property type="protein sequence ID" value="DAF47861.1"/>
    <property type="molecule type" value="Genomic_DNA"/>
</dbReference>
<protein>
    <submittedName>
        <fullName evidence="1">TBPIP/Hop2 winged helix domain</fullName>
    </submittedName>
</protein>
<evidence type="ECO:0000313" key="1">
    <source>
        <dbReference type="EMBL" id="DAF47861.1"/>
    </source>
</evidence>
<sequence length="318" mass="37393">MSNVFNNKESKVLLLNLQLLEVLGKGKVNEALILQQIDYWTTINKKKNDYYIDNEYWLFSSVNQMFERDFKFCFGVDTLKRALVKLEKDGYIITQKHKNGKLYRVNYKKIDEVYNLKTDKNINIKEIKKDKTENQIQNSELGQNAPTQKLKNETEVRAKCTNSQGKMHQLGKGNLHQPLGQNAPTINKINYKINIYNNYNNFIKEILSNNIMLDKVKLKLDIDLYDFWFKAIKQDVKQVISNIQATDDSKSYSINNENIAVSSIKERLNSLTEQNINYCTQQILKTKKINIFENYVIASLYNSTKPKNYEFNYNWLED</sequence>
<reference evidence="1" key="1">
    <citation type="journal article" date="2021" name="Proc. Natl. Acad. Sci. U.S.A.">
        <title>A Catalog of Tens of Thousands of Viruses from Human Metagenomes Reveals Hidden Associations with Chronic Diseases.</title>
        <authorList>
            <person name="Tisza M.J."/>
            <person name="Buck C.B."/>
        </authorList>
    </citation>
    <scope>NUCLEOTIDE SEQUENCE</scope>
    <source>
        <strain evidence="1">CtJjf17</strain>
    </source>
</reference>
<organism evidence="1">
    <name type="scientific">Siphoviridae sp. ctJjf17</name>
    <dbReference type="NCBI Taxonomy" id="2827839"/>
    <lineage>
        <taxon>Viruses</taxon>
        <taxon>Duplodnaviria</taxon>
        <taxon>Heunggongvirae</taxon>
        <taxon>Uroviricota</taxon>
        <taxon>Caudoviricetes</taxon>
    </lineage>
</organism>
<accession>A0A8S5SA41</accession>
<proteinExistence type="predicted"/>
<name>A0A8S5SA41_9CAUD</name>